<dbReference type="InterPro" id="IPR047872">
    <property type="entry name" value="EFG_IV"/>
</dbReference>
<evidence type="ECO:0000256" key="5">
    <source>
        <dbReference type="ARBA" id="ARBA00022917"/>
    </source>
</evidence>
<dbReference type="AlphaFoldDB" id="A0A0F7SFD6"/>
<evidence type="ECO:0000256" key="3">
    <source>
        <dbReference type="ARBA" id="ARBA00022741"/>
    </source>
</evidence>
<dbReference type="NCBIfam" id="TIGR00484">
    <property type="entry name" value="EF-G"/>
    <property type="match status" value="1"/>
</dbReference>
<dbReference type="FunFam" id="3.30.230.10:FF:000003">
    <property type="entry name" value="Elongation factor G"/>
    <property type="match status" value="1"/>
</dbReference>
<dbReference type="SMART" id="SM00889">
    <property type="entry name" value="EFG_IV"/>
    <property type="match status" value="1"/>
</dbReference>
<dbReference type="NCBIfam" id="NF009381">
    <property type="entry name" value="PRK12740.1-5"/>
    <property type="match status" value="1"/>
</dbReference>
<comment type="subcellular location">
    <subcellularLocation>
        <location evidence="1 9">Mitochondrion</location>
    </subcellularLocation>
</comment>
<dbReference type="FunFam" id="3.30.70.240:FF:000001">
    <property type="entry name" value="Elongation factor G"/>
    <property type="match status" value="1"/>
</dbReference>
<sequence>MSTFARRLPTRSLRIPSQVSRPVVVPSVRLVSTGIRAPLFTSRLSSSISRIGASSFQKRLATTEAANGEKEEVVWPEPVLPNMTAKDEAFCSRQRNVGISAHIDSGKTTLTERVLYYTGRIRDIHEVRGRDSVGAKMDSMDLEREKGITIQSAATFCDWDAVPPEHFGKDSPEGEKRENFNINIIDTPGHVDFTIEVERALRVLDGAVLVLCAVSGVQSQTITVDRQMRRYNVPRISFINKMDRQGANPWRVIEQIRNKLKKPAAAVQVPIGSESELKGVVDLIRWKAIYNEGHKGINVRETDEIPADILEFAKEKRNELIEQLAEVDETISDLFLDEKPISSTDITGAIRRATINLSFTPVFLGSALANTGVQPMLDGIISYLPNPSEVHNQALDVSLPANAPPVKLVPAADANLVGLAFKLEEGRFGQLTYMRIYQGTLRRGGTIVNARTGKKIKVPRLVRMHSADMEEVDSVGSGEICAMFGVDCSSGDTFNDGQTSYSLTSMFVPEPVVSLALTPTGKETPQFSKALNKFTKEDPTFRVHVDKESGETIISGMGELHLEIYVERLKREYNVECTTGKPRVAFRETITERAPFEYIHKKQTGGSGQYAKVKGYLEPMERDPETSKDIEFESQIIAGSIPNGFLPAIEKGFKQACQKGPLCGSVITGVRYVLEDGGFHAVDSSELAFVTAAIGSVREAFKQAKPAILEPMMKVEVIAPTEFQGNVIGNLNQRKGTIHDTETRDEEFTALVDVSLNDMFGYSAALRGMTQGKGEFSMEYKEHTVVMPNVQREMEAAYQKELEEKRAAKR</sequence>
<keyword evidence="6 9" id="KW-0496">Mitochondrion</keyword>
<keyword evidence="3 9" id="KW-0547">Nucleotide-binding</keyword>
<dbReference type="FunFam" id="3.30.70.870:FF:000001">
    <property type="entry name" value="Elongation factor G"/>
    <property type="match status" value="1"/>
</dbReference>
<dbReference type="HAMAP" id="MF_00054_B">
    <property type="entry name" value="EF_G_EF_2_B"/>
    <property type="match status" value="1"/>
</dbReference>
<dbReference type="Gene3D" id="3.30.230.10">
    <property type="match status" value="1"/>
</dbReference>
<dbReference type="CDD" id="cd01434">
    <property type="entry name" value="EFG_mtEFG1_IV"/>
    <property type="match status" value="1"/>
</dbReference>
<dbReference type="InterPro" id="IPR009022">
    <property type="entry name" value="EFG_III"/>
</dbReference>
<comment type="function">
    <text evidence="8">Catalyzes the GTP-dependent ribosomal translocation step during translation elongation. During this step, the ribosome changes from the pre-translocational (PRE) to the post-translocational (POST) state as the newly formed A-site-bound peptidyl-tRNA and P-site-bound deacylated tRNA move to the P and E sites, respectively. Catalyzes the coordinated movement of the two tRNA molecules, the mRNA and conformational changes in the ribosome.</text>
</comment>
<reference evidence="11" key="1">
    <citation type="submission" date="2014-08" db="EMBL/GenBank/DDBJ databases">
        <authorList>
            <person name="Sharma Rahul"/>
            <person name="Thines Marco"/>
        </authorList>
    </citation>
    <scope>NUCLEOTIDE SEQUENCE</scope>
</reference>
<dbReference type="InterPro" id="IPR014721">
    <property type="entry name" value="Ribsml_uS5_D2-typ_fold_subgr"/>
</dbReference>
<dbReference type="PANTHER" id="PTHR43636:SF2">
    <property type="entry name" value="ELONGATION FACTOR G, MITOCHONDRIAL"/>
    <property type="match status" value="1"/>
</dbReference>
<dbReference type="GO" id="GO:0003746">
    <property type="term" value="F:translation elongation factor activity"/>
    <property type="evidence" value="ECO:0007669"/>
    <property type="project" value="UniProtKB-UniRule"/>
</dbReference>
<dbReference type="PROSITE" id="PS51722">
    <property type="entry name" value="G_TR_2"/>
    <property type="match status" value="1"/>
</dbReference>
<accession>A0A0F7SFD6</accession>
<dbReference type="UniPathway" id="UPA00345"/>
<keyword evidence="4 9" id="KW-0251">Elongation factor</keyword>
<dbReference type="FunFam" id="2.40.30.10:FF:000022">
    <property type="entry name" value="Elongation factor G, mitochondrial"/>
    <property type="match status" value="1"/>
</dbReference>
<dbReference type="GO" id="GO:0003924">
    <property type="term" value="F:GTPase activity"/>
    <property type="evidence" value="ECO:0007669"/>
    <property type="project" value="UniProtKB-UniRule"/>
</dbReference>
<dbReference type="SUPFAM" id="SSF54980">
    <property type="entry name" value="EF-G C-terminal domain-like"/>
    <property type="match status" value="2"/>
</dbReference>
<dbReference type="CDD" id="cd04091">
    <property type="entry name" value="mtEFG1_II_like"/>
    <property type="match status" value="1"/>
</dbReference>
<dbReference type="SUPFAM" id="SSF52540">
    <property type="entry name" value="P-loop containing nucleoside triphosphate hydrolases"/>
    <property type="match status" value="1"/>
</dbReference>
<dbReference type="InterPro" id="IPR000640">
    <property type="entry name" value="EFG_V-like"/>
</dbReference>
<comment type="function">
    <text evidence="9">Mitochondrial GTPase that catalyzes the GTP-dependent ribosomal translocation step during translation elongation. During this step, the ribosome changes from the pre-translocational (PRE) to the post-translocational (POST) state as the newly formed A-site-bound peptidyl-tRNA and P-site-bound deacylated tRNA move to the P and E sites, respectively. Catalyzes the coordinated movement of the two tRNA molecules, the mRNA and conformational changes in the ribosome.</text>
</comment>
<dbReference type="InterPro" id="IPR009000">
    <property type="entry name" value="Transl_B-barrel_sf"/>
</dbReference>
<comment type="pathway">
    <text evidence="9">Protein biosynthesis; polypeptide chain elongation.</text>
</comment>
<dbReference type="InterPro" id="IPR004540">
    <property type="entry name" value="Transl_elong_EFG/EF2"/>
</dbReference>
<dbReference type="SUPFAM" id="SSF54211">
    <property type="entry name" value="Ribosomal protein S5 domain 2-like"/>
    <property type="match status" value="1"/>
</dbReference>
<dbReference type="EMBL" id="LN483167">
    <property type="protein sequence ID" value="CDZ96970.1"/>
    <property type="molecule type" value="Genomic_DNA"/>
</dbReference>
<dbReference type="PRINTS" id="PR00315">
    <property type="entry name" value="ELONGATNFCT"/>
</dbReference>
<dbReference type="InterPro" id="IPR005225">
    <property type="entry name" value="Small_GTP-bd"/>
</dbReference>
<name>A0A0F7SFD6_PHARH</name>
<dbReference type="FunFam" id="3.40.50.300:FF:000558">
    <property type="entry name" value="Elongation factor G, mitochondrial"/>
    <property type="match status" value="1"/>
</dbReference>
<dbReference type="Gene3D" id="3.30.70.240">
    <property type="match status" value="1"/>
</dbReference>
<dbReference type="InterPro" id="IPR031157">
    <property type="entry name" value="G_TR_CS"/>
</dbReference>
<feature type="binding site" evidence="9">
    <location>
        <begin position="101"/>
        <end position="108"/>
    </location>
    <ligand>
        <name>GTP</name>
        <dbReference type="ChEBI" id="CHEBI:37565"/>
    </ligand>
</feature>
<feature type="domain" description="Tr-type G" evidence="10">
    <location>
        <begin position="92"/>
        <end position="388"/>
    </location>
</feature>
<comment type="similarity">
    <text evidence="9">Belongs to the GTP-binding elongation factor family. EF-G/EF-2 subfamily.</text>
</comment>
<dbReference type="Pfam" id="PF03144">
    <property type="entry name" value="GTP_EFTU_D2"/>
    <property type="match status" value="1"/>
</dbReference>
<feature type="binding site" evidence="9">
    <location>
        <begin position="186"/>
        <end position="190"/>
    </location>
    <ligand>
        <name>GTP</name>
        <dbReference type="ChEBI" id="CHEBI:37565"/>
    </ligand>
</feature>
<dbReference type="Pfam" id="PF00679">
    <property type="entry name" value="EFG_C"/>
    <property type="match status" value="1"/>
</dbReference>
<dbReference type="Pfam" id="PF03764">
    <property type="entry name" value="EFG_IV"/>
    <property type="match status" value="1"/>
</dbReference>
<dbReference type="Pfam" id="PF00009">
    <property type="entry name" value="GTP_EFTU"/>
    <property type="match status" value="1"/>
</dbReference>
<gene>
    <name evidence="9" type="primary">MEF1</name>
</gene>
<dbReference type="InterPro" id="IPR005517">
    <property type="entry name" value="Transl_elong_EFG/EF2_IV"/>
</dbReference>
<evidence type="ECO:0000256" key="1">
    <source>
        <dbReference type="ARBA" id="ARBA00004173"/>
    </source>
</evidence>
<dbReference type="Gene3D" id="3.40.50.300">
    <property type="entry name" value="P-loop containing nucleotide triphosphate hydrolases"/>
    <property type="match status" value="1"/>
</dbReference>
<dbReference type="CDD" id="cd01886">
    <property type="entry name" value="EF-G"/>
    <property type="match status" value="1"/>
</dbReference>
<dbReference type="NCBIfam" id="TIGR00231">
    <property type="entry name" value="small_GTP"/>
    <property type="match status" value="1"/>
</dbReference>
<evidence type="ECO:0000313" key="11">
    <source>
        <dbReference type="EMBL" id="CDZ96970.1"/>
    </source>
</evidence>
<dbReference type="GO" id="GO:0005739">
    <property type="term" value="C:mitochondrion"/>
    <property type="evidence" value="ECO:0007669"/>
    <property type="project" value="UniProtKB-SubCell"/>
</dbReference>
<dbReference type="SMART" id="SM00838">
    <property type="entry name" value="EFG_C"/>
    <property type="match status" value="1"/>
</dbReference>
<protein>
    <recommendedName>
        <fullName evidence="9">Elongation factor G, mitochondrial</fullName>
        <shortName evidence="9">EF-Gmt</shortName>
    </recommendedName>
    <alternativeName>
        <fullName evidence="9">Elongation factor G 1, mitochondrial</fullName>
        <shortName evidence="9">mEF-G 1</shortName>
    </alternativeName>
    <alternativeName>
        <fullName evidence="9">Elongation factor G1</fullName>
    </alternativeName>
</protein>
<dbReference type="InterPro" id="IPR020568">
    <property type="entry name" value="Ribosomal_Su5_D2-typ_SF"/>
</dbReference>
<evidence type="ECO:0000256" key="7">
    <source>
        <dbReference type="ARBA" id="ARBA00023134"/>
    </source>
</evidence>
<evidence type="ECO:0000256" key="6">
    <source>
        <dbReference type="ARBA" id="ARBA00023128"/>
    </source>
</evidence>
<keyword evidence="5 9" id="KW-0648">Protein biosynthesis</keyword>
<organism evidence="11">
    <name type="scientific">Phaffia rhodozyma</name>
    <name type="common">Yeast</name>
    <name type="synonym">Xanthophyllomyces dendrorhous</name>
    <dbReference type="NCBI Taxonomy" id="264483"/>
    <lineage>
        <taxon>Eukaryota</taxon>
        <taxon>Fungi</taxon>
        <taxon>Dikarya</taxon>
        <taxon>Basidiomycota</taxon>
        <taxon>Agaricomycotina</taxon>
        <taxon>Tremellomycetes</taxon>
        <taxon>Cystofilobasidiales</taxon>
        <taxon>Mrakiaceae</taxon>
        <taxon>Phaffia</taxon>
    </lineage>
</organism>
<dbReference type="InterPro" id="IPR000795">
    <property type="entry name" value="T_Tr_GTP-bd_dom"/>
</dbReference>
<dbReference type="GO" id="GO:0070125">
    <property type="term" value="P:mitochondrial translational elongation"/>
    <property type="evidence" value="ECO:0007669"/>
    <property type="project" value="UniProtKB-UniRule"/>
</dbReference>
<evidence type="ECO:0000259" key="10">
    <source>
        <dbReference type="PROSITE" id="PS51722"/>
    </source>
</evidence>
<keyword evidence="7 9" id="KW-0342">GTP-binding</keyword>
<dbReference type="InterPro" id="IPR041095">
    <property type="entry name" value="EFG_II"/>
</dbReference>
<feature type="binding site" evidence="9">
    <location>
        <begin position="240"/>
        <end position="243"/>
    </location>
    <ligand>
        <name>GTP</name>
        <dbReference type="ChEBI" id="CHEBI:37565"/>
    </ligand>
</feature>
<evidence type="ECO:0000256" key="4">
    <source>
        <dbReference type="ARBA" id="ARBA00022768"/>
    </source>
</evidence>
<dbReference type="SUPFAM" id="SSF50447">
    <property type="entry name" value="Translation proteins"/>
    <property type="match status" value="1"/>
</dbReference>
<dbReference type="PANTHER" id="PTHR43636">
    <property type="entry name" value="ELONGATION FACTOR G, MITOCHONDRIAL"/>
    <property type="match status" value="1"/>
</dbReference>
<dbReference type="CDD" id="cd16262">
    <property type="entry name" value="EFG_III"/>
    <property type="match status" value="1"/>
</dbReference>
<evidence type="ECO:0000256" key="9">
    <source>
        <dbReference type="HAMAP-Rule" id="MF_03061"/>
    </source>
</evidence>
<proteinExistence type="inferred from homology"/>
<dbReference type="InterPro" id="IPR004161">
    <property type="entry name" value="EFTu-like_2"/>
</dbReference>
<dbReference type="Gene3D" id="3.30.70.870">
    <property type="entry name" value="Elongation Factor G (Translational Gtpase), domain 3"/>
    <property type="match status" value="1"/>
</dbReference>
<evidence type="ECO:0000256" key="8">
    <source>
        <dbReference type="ARBA" id="ARBA00024731"/>
    </source>
</evidence>
<dbReference type="PROSITE" id="PS00301">
    <property type="entry name" value="G_TR_1"/>
    <property type="match status" value="1"/>
</dbReference>
<comment type="similarity">
    <text evidence="2">Belongs to the TRAFAC class translation factor GTPase superfamily. Classic translation factor GTPase family. EF-G/EF-2 subfamily.</text>
</comment>
<dbReference type="Gene3D" id="2.40.30.10">
    <property type="entry name" value="Translation factors"/>
    <property type="match status" value="1"/>
</dbReference>
<dbReference type="Pfam" id="PF14492">
    <property type="entry name" value="EFG_III"/>
    <property type="match status" value="1"/>
</dbReference>
<dbReference type="GO" id="GO:0005525">
    <property type="term" value="F:GTP binding"/>
    <property type="evidence" value="ECO:0007669"/>
    <property type="project" value="UniProtKB-UniRule"/>
</dbReference>
<dbReference type="InterPro" id="IPR027417">
    <property type="entry name" value="P-loop_NTPase"/>
</dbReference>
<evidence type="ECO:0000256" key="2">
    <source>
        <dbReference type="ARBA" id="ARBA00005870"/>
    </source>
</evidence>
<dbReference type="InterPro" id="IPR035647">
    <property type="entry name" value="EFG_III/V"/>
</dbReference>